<dbReference type="SUPFAM" id="SSF56300">
    <property type="entry name" value="Metallo-dependent phosphatases"/>
    <property type="match status" value="1"/>
</dbReference>
<dbReference type="RefSeq" id="WP_150964341.1">
    <property type="nucleotide sequence ID" value="NZ_VZZJ01000011.1"/>
</dbReference>
<accession>A0A6N6MTC4</accession>
<dbReference type="Gene3D" id="3.60.21.10">
    <property type="match status" value="1"/>
</dbReference>
<evidence type="ECO:0000259" key="2">
    <source>
        <dbReference type="Pfam" id="PF00149"/>
    </source>
</evidence>
<dbReference type="GO" id="GO:0004527">
    <property type="term" value="F:exonuclease activity"/>
    <property type="evidence" value="ECO:0007669"/>
    <property type="project" value="UniProtKB-KW"/>
</dbReference>
<gene>
    <name evidence="3" type="ORF">F6X51_14255</name>
</gene>
<evidence type="ECO:0000313" key="4">
    <source>
        <dbReference type="Proteomes" id="UP000441523"/>
    </source>
</evidence>
<dbReference type="InterPro" id="IPR050535">
    <property type="entry name" value="DNA_Repair-Maintenance_Comp"/>
</dbReference>
<dbReference type="PANTHER" id="PTHR30337:SF7">
    <property type="entry name" value="PHOSPHOESTERASE"/>
    <property type="match status" value="1"/>
</dbReference>
<comment type="caution">
    <text evidence="3">The sequence shown here is derived from an EMBL/GenBank/DDBJ whole genome shotgun (WGS) entry which is preliminary data.</text>
</comment>
<reference evidence="3 4" key="1">
    <citation type="submission" date="2019-09" db="EMBL/GenBank/DDBJ databases">
        <title>YIM 132548 draft genome.</title>
        <authorList>
            <person name="Jiang L."/>
        </authorList>
    </citation>
    <scope>NUCLEOTIDE SEQUENCE [LARGE SCALE GENOMIC DNA]</scope>
    <source>
        <strain evidence="3 4">YIM 132548</strain>
    </source>
</reference>
<dbReference type="PIRSF" id="PIRSF033091">
    <property type="entry name" value="Pesterase_YhaO"/>
    <property type="match status" value="1"/>
</dbReference>
<dbReference type="InterPro" id="IPR004843">
    <property type="entry name" value="Calcineurin-like_PHP"/>
</dbReference>
<dbReference type="InterPro" id="IPR014576">
    <property type="entry name" value="Pesterase_YhaO"/>
</dbReference>
<keyword evidence="3" id="KW-0540">Nuclease</keyword>
<dbReference type="AlphaFoldDB" id="A0A6N6MTC4"/>
<proteinExistence type="predicted"/>
<evidence type="ECO:0000256" key="1">
    <source>
        <dbReference type="ARBA" id="ARBA00022801"/>
    </source>
</evidence>
<keyword evidence="1" id="KW-0378">Hydrolase</keyword>
<keyword evidence="4" id="KW-1185">Reference proteome</keyword>
<dbReference type="EMBL" id="VZZJ01000011">
    <property type="protein sequence ID" value="KAB1072766.1"/>
    <property type="molecule type" value="Genomic_DNA"/>
</dbReference>
<organism evidence="3 4">
    <name type="scientific">Methylobacterium planeticum</name>
    <dbReference type="NCBI Taxonomy" id="2615211"/>
    <lineage>
        <taxon>Bacteria</taxon>
        <taxon>Pseudomonadati</taxon>
        <taxon>Pseudomonadota</taxon>
        <taxon>Alphaproteobacteria</taxon>
        <taxon>Hyphomicrobiales</taxon>
        <taxon>Methylobacteriaceae</taxon>
        <taxon>Methylobacterium</taxon>
    </lineage>
</organism>
<dbReference type="InterPro" id="IPR029052">
    <property type="entry name" value="Metallo-depent_PP-like"/>
</dbReference>
<protein>
    <submittedName>
        <fullName evidence="3">DNA repair exonuclease</fullName>
    </submittedName>
</protein>
<dbReference type="Proteomes" id="UP000441523">
    <property type="component" value="Unassembled WGS sequence"/>
</dbReference>
<dbReference type="Pfam" id="PF00149">
    <property type="entry name" value="Metallophos"/>
    <property type="match status" value="1"/>
</dbReference>
<name>A0A6N6MTC4_9HYPH</name>
<dbReference type="CDD" id="cd00840">
    <property type="entry name" value="MPP_Mre11_N"/>
    <property type="match status" value="1"/>
</dbReference>
<dbReference type="InterPro" id="IPR041796">
    <property type="entry name" value="Mre11_N"/>
</dbReference>
<feature type="domain" description="Calcineurin-like phosphoesterase" evidence="2">
    <location>
        <begin position="5"/>
        <end position="199"/>
    </location>
</feature>
<evidence type="ECO:0000313" key="3">
    <source>
        <dbReference type="EMBL" id="KAB1072766.1"/>
    </source>
</evidence>
<keyword evidence="3" id="KW-0269">Exonuclease</keyword>
<sequence length="417" mass="44996">MNDFTFIHAADLHLGSPLTGLALKDPDIARRFASAGRRAFEDLVSQAIEIGAAFLIVAGDVYDGDWSDNTIGLFFARQVARLDRAGIPVILVRGNHDAESVITKAITLPDSVRTYPTTRADTHRLEHLRVALHGRSFPNRAVEENYALSYPAPLPGWFNIGVLHTSCTGHAAHATYAPCSVADLTGRGYEYWALGHVHDYAELARDPWVVFPGNLQGRSIRECGAKGAVAVEVADGRVRTLRRLIVDHARFHHLAVDLTEAGDERAALAAVEAALRGLAAEAAGRLLAVRVRLHGETPAHDRLAADRDSLTAEIQAAAHRVHEDIWLERLRIETARPRAAPHPGPPGGTMAIDPATLLASLDQDPEFRARARAALADIAAKMPGGLARDEGDLADELDALCAEAEAVILGRLHGRTC</sequence>
<dbReference type="PANTHER" id="PTHR30337">
    <property type="entry name" value="COMPONENT OF ATP-DEPENDENT DSDNA EXONUCLEASE"/>
    <property type="match status" value="1"/>
</dbReference>